<evidence type="ECO:0000256" key="2">
    <source>
        <dbReference type="SAM" id="Phobius"/>
    </source>
</evidence>
<keyword evidence="4" id="KW-1185">Reference proteome</keyword>
<dbReference type="EMBL" id="JAWWNJ010000007">
    <property type="protein sequence ID" value="KAK7051699.1"/>
    <property type="molecule type" value="Genomic_DNA"/>
</dbReference>
<gene>
    <name evidence="3" type="ORF">R3P38DRAFT_3255037</name>
</gene>
<sequence length="113" mass="12460">MTMATTPPPSTPARLLLHLATELLLIFTAAFLLTSFLLPIFGLHATTLTVVRVTGLFTLVVVFAVSEVLATGWGRREEDETGTERSEKSESIPDSRRLRDSESGWLCEKRSVV</sequence>
<comment type="caution">
    <text evidence="3">The sequence shown here is derived from an EMBL/GenBank/DDBJ whole genome shotgun (WGS) entry which is preliminary data.</text>
</comment>
<evidence type="ECO:0000313" key="4">
    <source>
        <dbReference type="Proteomes" id="UP001362999"/>
    </source>
</evidence>
<dbReference type="Proteomes" id="UP001362999">
    <property type="component" value="Unassembled WGS sequence"/>
</dbReference>
<feature type="transmembrane region" description="Helical" evidence="2">
    <location>
        <begin position="23"/>
        <end position="43"/>
    </location>
</feature>
<organism evidence="3 4">
    <name type="scientific">Favolaschia claudopus</name>
    <dbReference type="NCBI Taxonomy" id="2862362"/>
    <lineage>
        <taxon>Eukaryota</taxon>
        <taxon>Fungi</taxon>
        <taxon>Dikarya</taxon>
        <taxon>Basidiomycota</taxon>
        <taxon>Agaricomycotina</taxon>
        <taxon>Agaricomycetes</taxon>
        <taxon>Agaricomycetidae</taxon>
        <taxon>Agaricales</taxon>
        <taxon>Marasmiineae</taxon>
        <taxon>Mycenaceae</taxon>
        <taxon>Favolaschia</taxon>
    </lineage>
</organism>
<feature type="transmembrane region" description="Helical" evidence="2">
    <location>
        <begin position="49"/>
        <end position="70"/>
    </location>
</feature>
<name>A0AAW0DJP8_9AGAR</name>
<reference evidence="3 4" key="1">
    <citation type="journal article" date="2024" name="J Genomics">
        <title>Draft genome sequencing and assembly of Favolaschia claudopus CIRM-BRFM 2984 isolated from oak limbs.</title>
        <authorList>
            <person name="Navarro D."/>
            <person name="Drula E."/>
            <person name="Chaduli D."/>
            <person name="Cazenave R."/>
            <person name="Ahrendt S."/>
            <person name="Wang J."/>
            <person name="Lipzen A."/>
            <person name="Daum C."/>
            <person name="Barry K."/>
            <person name="Grigoriev I.V."/>
            <person name="Favel A."/>
            <person name="Rosso M.N."/>
            <person name="Martin F."/>
        </authorList>
    </citation>
    <scope>NUCLEOTIDE SEQUENCE [LARGE SCALE GENOMIC DNA]</scope>
    <source>
        <strain evidence="3 4">CIRM-BRFM 2984</strain>
    </source>
</reference>
<evidence type="ECO:0000313" key="3">
    <source>
        <dbReference type="EMBL" id="KAK7051699.1"/>
    </source>
</evidence>
<accession>A0AAW0DJP8</accession>
<protein>
    <submittedName>
        <fullName evidence="3">Uncharacterized protein</fullName>
    </submittedName>
</protein>
<keyword evidence="2" id="KW-0472">Membrane</keyword>
<keyword evidence="2" id="KW-0812">Transmembrane</keyword>
<feature type="region of interest" description="Disordered" evidence="1">
    <location>
        <begin position="75"/>
        <end position="113"/>
    </location>
</feature>
<evidence type="ECO:0000256" key="1">
    <source>
        <dbReference type="SAM" id="MobiDB-lite"/>
    </source>
</evidence>
<proteinExistence type="predicted"/>
<keyword evidence="2" id="KW-1133">Transmembrane helix</keyword>
<dbReference type="AlphaFoldDB" id="A0AAW0DJP8"/>